<evidence type="ECO:0000313" key="6">
    <source>
        <dbReference type="Proteomes" id="UP000694941"/>
    </source>
</evidence>
<evidence type="ECO:0000313" key="13">
    <source>
        <dbReference type="RefSeq" id="XP_022237315.1"/>
    </source>
</evidence>
<keyword evidence="4" id="KW-0175">Coiled coil</keyword>
<keyword evidence="2 3" id="KW-0802">TPR repeat</keyword>
<keyword evidence="1" id="KW-0677">Repeat</keyword>
<evidence type="ECO:0000313" key="12">
    <source>
        <dbReference type="RefSeq" id="XP_022237314.1"/>
    </source>
</evidence>
<evidence type="ECO:0000313" key="11">
    <source>
        <dbReference type="RefSeq" id="XP_022237313.1"/>
    </source>
</evidence>
<dbReference type="Pfam" id="PF16669">
    <property type="entry name" value="TTC5_OB"/>
    <property type="match status" value="1"/>
</dbReference>
<evidence type="ECO:0000256" key="3">
    <source>
        <dbReference type="PROSITE-ProRule" id="PRU00339"/>
    </source>
</evidence>
<dbReference type="RefSeq" id="XP_022237310.1">
    <property type="nucleotide sequence ID" value="XM_022381602.1"/>
</dbReference>
<name>A0ABM1S106_LIMPO</name>
<feature type="repeat" description="TPR" evidence="3">
    <location>
        <begin position="103"/>
        <end position="136"/>
    </location>
</feature>
<dbReference type="PROSITE" id="PS50005">
    <property type="entry name" value="TPR"/>
    <property type="match status" value="1"/>
</dbReference>
<feature type="coiled-coil region" evidence="4">
    <location>
        <begin position="34"/>
        <end position="68"/>
    </location>
</feature>
<dbReference type="Gene3D" id="1.25.40.10">
    <property type="entry name" value="Tetratricopeptide repeat domain"/>
    <property type="match status" value="1"/>
</dbReference>
<gene>
    <name evidence="7 8 9 10 11 12 13 14" type="primary">LOC106478080</name>
</gene>
<evidence type="ECO:0000256" key="1">
    <source>
        <dbReference type="ARBA" id="ARBA00022737"/>
    </source>
</evidence>
<dbReference type="RefSeq" id="XP_022237313.1">
    <property type="nucleotide sequence ID" value="XM_022381605.1"/>
</dbReference>
<dbReference type="RefSeq" id="XP_013794045.1">
    <property type="nucleotide sequence ID" value="XM_013938591.2"/>
</dbReference>
<sequence>MNPQKLNEEVLAKITDAVSNLYNFRDHYFDNHPVNEATAKITDISKELEKTLQLLDEHKEECEKLDRAKYLMLKGRALNITSDYSPEAFEVLSRAVKFNPKLVEAWNELGECLWKKGDVQGARNCFERALKQCLNKTSLRNISMVLRQISQEPKEKIRNIHESVEKAKEAVQMDLEDGLSWYILGNAYLNLFFVADQSPKILKQSMSAYIRAMSDPAARSNPDLHYNRAVGLKYDEAYKEALESFEKAASLDPLWPEPVKTIEKIEKFLQQTQQMVYNKGNQKARKLQNFLKSLKLHHLGPYGKDSSSSSTGRRHNTFQHIKLCQLLPGVNQGKVVLGKVVGNIVTEDEVPFSFCLVDEDEACVSVTVYNIAEGKGVIIGDSVAIPDPDVHSVDFKYKDKHYQFTNIRVNTPLRLVVNGRVLSHDKHAAVRLDVTLTSQ</sequence>
<reference evidence="7 8" key="1">
    <citation type="submission" date="2025-05" db="UniProtKB">
        <authorList>
            <consortium name="RefSeq"/>
        </authorList>
    </citation>
    <scope>IDENTIFICATION</scope>
    <source>
        <tissue evidence="7 8">Muscle</tissue>
    </source>
</reference>
<dbReference type="InterPro" id="IPR038645">
    <property type="entry name" value="TTC5_OB_sf"/>
</dbReference>
<dbReference type="RefSeq" id="XP_013794044.1">
    <property type="nucleotide sequence ID" value="XM_013938590.2"/>
</dbReference>
<evidence type="ECO:0000259" key="5">
    <source>
        <dbReference type="Pfam" id="PF16669"/>
    </source>
</evidence>
<dbReference type="RefSeq" id="XP_022237316.1">
    <property type="nucleotide sequence ID" value="XM_022381608.1"/>
</dbReference>
<evidence type="ECO:0000313" key="14">
    <source>
        <dbReference type="RefSeq" id="XP_022237316.1"/>
    </source>
</evidence>
<dbReference type="InterPro" id="IPR032076">
    <property type="entry name" value="TTC5_OB"/>
</dbReference>
<accession>A0ABM1S106</accession>
<dbReference type="InterPro" id="IPR019734">
    <property type="entry name" value="TPR_rpt"/>
</dbReference>
<evidence type="ECO:0000256" key="4">
    <source>
        <dbReference type="SAM" id="Coils"/>
    </source>
</evidence>
<dbReference type="RefSeq" id="XP_022237315.1">
    <property type="nucleotide sequence ID" value="XM_022381607.1"/>
</dbReference>
<dbReference type="Proteomes" id="UP000694941">
    <property type="component" value="Unplaced"/>
</dbReference>
<dbReference type="InterPro" id="IPR011990">
    <property type="entry name" value="TPR-like_helical_dom_sf"/>
</dbReference>
<evidence type="ECO:0000313" key="9">
    <source>
        <dbReference type="RefSeq" id="XP_022237310.1"/>
    </source>
</evidence>
<evidence type="ECO:0000313" key="10">
    <source>
        <dbReference type="RefSeq" id="XP_022237311.1"/>
    </source>
</evidence>
<dbReference type="SMART" id="SM00028">
    <property type="entry name" value="TPR"/>
    <property type="match status" value="3"/>
</dbReference>
<feature type="domain" description="Tetratricopeptide repeat protein 5 OB fold" evidence="5">
    <location>
        <begin position="318"/>
        <end position="429"/>
    </location>
</feature>
<dbReference type="GeneID" id="106478080"/>
<evidence type="ECO:0000313" key="7">
    <source>
        <dbReference type="RefSeq" id="XP_013794044.1"/>
    </source>
</evidence>
<dbReference type="RefSeq" id="XP_022237311.1">
    <property type="nucleotide sequence ID" value="XM_022381603.1"/>
</dbReference>
<dbReference type="Gene3D" id="2.40.50.550">
    <property type="match status" value="1"/>
</dbReference>
<evidence type="ECO:0000313" key="8">
    <source>
        <dbReference type="RefSeq" id="XP_013794045.1"/>
    </source>
</evidence>
<dbReference type="Pfam" id="PF07719">
    <property type="entry name" value="TPR_2"/>
    <property type="match status" value="1"/>
</dbReference>
<organism evidence="6 10">
    <name type="scientific">Limulus polyphemus</name>
    <name type="common">Atlantic horseshoe crab</name>
    <dbReference type="NCBI Taxonomy" id="6850"/>
    <lineage>
        <taxon>Eukaryota</taxon>
        <taxon>Metazoa</taxon>
        <taxon>Ecdysozoa</taxon>
        <taxon>Arthropoda</taxon>
        <taxon>Chelicerata</taxon>
        <taxon>Merostomata</taxon>
        <taxon>Xiphosura</taxon>
        <taxon>Limulidae</taxon>
        <taxon>Limulus</taxon>
    </lineage>
</organism>
<proteinExistence type="predicted"/>
<keyword evidence="6" id="KW-1185">Reference proteome</keyword>
<evidence type="ECO:0000256" key="2">
    <source>
        <dbReference type="ARBA" id="ARBA00022803"/>
    </source>
</evidence>
<dbReference type="PANTHER" id="PTHR44943">
    <property type="entry name" value="CELLULOSE SYNTHASE OPERON PROTEIN C"/>
    <property type="match status" value="1"/>
</dbReference>
<dbReference type="RefSeq" id="XP_022237314.1">
    <property type="nucleotide sequence ID" value="XM_022381606.1"/>
</dbReference>
<dbReference type="PANTHER" id="PTHR44943:SF4">
    <property type="entry name" value="TPR REPEAT-CONTAINING PROTEIN MJ0798"/>
    <property type="match status" value="1"/>
</dbReference>
<dbReference type="SUPFAM" id="SSF48452">
    <property type="entry name" value="TPR-like"/>
    <property type="match status" value="1"/>
</dbReference>
<dbReference type="InterPro" id="IPR051685">
    <property type="entry name" value="Ycf3/AcsC/BcsC/TPR_MFPF"/>
</dbReference>
<protein>
    <submittedName>
        <fullName evidence="7 8">Tetratricopeptide repeat protein 5-like</fullName>
    </submittedName>
</protein>
<dbReference type="InterPro" id="IPR013105">
    <property type="entry name" value="TPR_2"/>
</dbReference>